<dbReference type="SUPFAM" id="SSF55770">
    <property type="entry name" value="Profilin (actin-binding protein)"/>
    <property type="match status" value="1"/>
</dbReference>
<dbReference type="RefSeq" id="XP_005754921.1">
    <property type="nucleotide sequence ID" value="XM_005754864.1"/>
</dbReference>
<evidence type="ECO:0000256" key="4">
    <source>
        <dbReference type="ARBA" id="ARBA00022990"/>
    </source>
</evidence>
<gene>
    <name evidence="9" type="primary">LOC102204096</name>
</gene>
<dbReference type="GO" id="GO:0005737">
    <property type="term" value="C:cytoplasm"/>
    <property type="evidence" value="ECO:0007669"/>
    <property type="project" value="TreeGrafter"/>
</dbReference>
<dbReference type="Proteomes" id="UP000695023">
    <property type="component" value="Unplaced"/>
</dbReference>
<dbReference type="GeneTree" id="ENSGT00940000153664"/>
<dbReference type="CTD" id="5216"/>
<dbReference type="STRING" id="303518.ENSPNYP00000014099"/>
<proteinExistence type="inferred from homology"/>
<dbReference type="Pfam" id="PF00235">
    <property type="entry name" value="Profilin"/>
    <property type="match status" value="1"/>
</dbReference>
<keyword evidence="3" id="KW-0963">Cytoplasm</keyword>
<evidence type="ECO:0000256" key="3">
    <source>
        <dbReference type="ARBA" id="ARBA00022490"/>
    </source>
</evidence>
<evidence type="ECO:0000256" key="6">
    <source>
        <dbReference type="RuleBase" id="RU003909"/>
    </source>
</evidence>
<keyword evidence="8" id="KW-1185">Reference proteome</keyword>
<reference evidence="7" key="1">
    <citation type="submission" date="2023-09" db="UniProtKB">
        <authorList>
            <consortium name="Ensembl"/>
        </authorList>
    </citation>
    <scope>IDENTIFICATION</scope>
</reference>
<keyword evidence="6" id="KW-0009">Actin-binding</keyword>
<dbReference type="PRINTS" id="PR01639">
    <property type="entry name" value="PROFILINMAML"/>
</dbReference>
<dbReference type="InterPro" id="IPR005455">
    <property type="entry name" value="PFN_euk"/>
</dbReference>
<dbReference type="OrthoDB" id="8387729at2759"/>
<evidence type="ECO:0000313" key="9">
    <source>
        <dbReference type="RefSeq" id="XP_005754921.1"/>
    </source>
</evidence>
<keyword evidence="5" id="KW-0206">Cytoskeleton</keyword>
<dbReference type="InterPro" id="IPR036140">
    <property type="entry name" value="PFN_sf"/>
</dbReference>
<name>A0A3B4FWG8_9CICH</name>
<protein>
    <recommendedName>
        <fullName evidence="6">Profilin</fullName>
    </recommendedName>
</protein>
<accession>A0A3B4FWG8</accession>
<evidence type="ECO:0000256" key="5">
    <source>
        <dbReference type="ARBA" id="ARBA00023212"/>
    </source>
</evidence>
<sequence>MSWQGYIDNLKTPDQSGTCPVSEAAICGITAGQESVWASSPGIQVTVDEIKKLGANDRSSFAQNGVHIGGVRCRLIRDQMDFDGVFALDLKTSADAEGNTFSICVGKAKTAIVIAKGTKDASGGQVSSKVFKIVEYLRKAGY</sequence>
<dbReference type="GO" id="GO:0005856">
    <property type="term" value="C:cytoskeleton"/>
    <property type="evidence" value="ECO:0007669"/>
    <property type="project" value="UniProtKB-SubCell"/>
</dbReference>
<dbReference type="SMART" id="SM00392">
    <property type="entry name" value="PROF"/>
    <property type="match status" value="1"/>
</dbReference>
<dbReference type="GO" id="GO:0030036">
    <property type="term" value="P:actin cytoskeleton organization"/>
    <property type="evidence" value="ECO:0007669"/>
    <property type="project" value="InterPro"/>
</dbReference>
<dbReference type="InterPro" id="IPR005454">
    <property type="entry name" value="Profilin1/2/3_vertebrate"/>
</dbReference>
<comment type="subcellular location">
    <subcellularLocation>
        <location evidence="1">Cytoplasm</location>
        <location evidence="1">Cytoskeleton</location>
    </subcellularLocation>
</comment>
<reference evidence="9" key="2">
    <citation type="submission" date="2025-04" db="UniProtKB">
        <authorList>
            <consortium name="RefSeq"/>
        </authorList>
    </citation>
    <scope>IDENTIFICATION</scope>
</reference>
<dbReference type="Ensembl" id="ENSPNYT00000014452.1">
    <property type="protein sequence ID" value="ENSPNYP00000014099.1"/>
    <property type="gene ID" value="ENSPNYG00000010712.1"/>
</dbReference>
<evidence type="ECO:0000313" key="7">
    <source>
        <dbReference type="Ensembl" id="ENSPNYP00000014099.1"/>
    </source>
</evidence>
<dbReference type="AlphaFoldDB" id="A0A3B4FWG8"/>
<dbReference type="GO" id="GO:0055113">
    <property type="term" value="P:epiboly involved in gastrulation with mouth forming second"/>
    <property type="evidence" value="ECO:0007669"/>
    <property type="project" value="Ensembl"/>
</dbReference>
<dbReference type="PROSITE" id="PS00414">
    <property type="entry name" value="PROFILIN"/>
    <property type="match status" value="1"/>
</dbReference>
<dbReference type="InterPro" id="IPR048278">
    <property type="entry name" value="PFN"/>
</dbReference>
<dbReference type="GO" id="GO:0030833">
    <property type="term" value="P:regulation of actin filament polymerization"/>
    <property type="evidence" value="ECO:0007669"/>
    <property type="project" value="TreeGrafter"/>
</dbReference>
<dbReference type="Gene3D" id="3.30.450.30">
    <property type="entry name" value="Dynein light chain 2a, cytoplasmic"/>
    <property type="match status" value="1"/>
</dbReference>
<evidence type="ECO:0000256" key="2">
    <source>
        <dbReference type="ARBA" id="ARBA00010058"/>
    </source>
</evidence>
<organism evidence="7">
    <name type="scientific">Pundamilia nyererei</name>
    <dbReference type="NCBI Taxonomy" id="303518"/>
    <lineage>
        <taxon>Eukaryota</taxon>
        <taxon>Metazoa</taxon>
        <taxon>Chordata</taxon>
        <taxon>Craniata</taxon>
        <taxon>Vertebrata</taxon>
        <taxon>Euteleostomi</taxon>
        <taxon>Actinopterygii</taxon>
        <taxon>Neopterygii</taxon>
        <taxon>Teleostei</taxon>
        <taxon>Neoteleostei</taxon>
        <taxon>Acanthomorphata</taxon>
        <taxon>Ovalentaria</taxon>
        <taxon>Cichlomorphae</taxon>
        <taxon>Cichliformes</taxon>
        <taxon>Cichlidae</taxon>
        <taxon>African cichlids</taxon>
        <taxon>Pseudocrenilabrinae</taxon>
        <taxon>Haplochromini</taxon>
        <taxon>Pundamilia</taxon>
    </lineage>
</organism>
<dbReference type="PANTHER" id="PTHR13936">
    <property type="entry name" value="PROFILIN"/>
    <property type="match status" value="1"/>
</dbReference>
<evidence type="ECO:0000313" key="8">
    <source>
        <dbReference type="Proteomes" id="UP000695023"/>
    </source>
</evidence>
<dbReference type="GO" id="GO:0003779">
    <property type="term" value="F:actin binding"/>
    <property type="evidence" value="ECO:0007669"/>
    <property type="project" value="UniProtKB-KW"/>
</dbReference>
<keyword evidence="4" id="KW-0007">Acetylation</keyword>
<dbReference type="CDD" id="cd00148">
    <property type="entry name" value="PROF"/>
    <property type="match status" value="1"/>
</dbReference>
<dbReference type="GO" id="GO:0060027">
    <property type="term" value="P:convergent extension involved in gastrulation"/>
    <property type="evidence" value="ECO:0007669"/>
    <property type="project" value="Ensembl"/>
</dbReference>
<evidence type="ECO:0000256" key="1">
    <source>
        <dbReference type="ARBA" id="ARBA00004245"/>
    </source>
</evidence>
<dbReference type="InterPro" id="IPR027310">
    <property type="entry name" value="Profilin_CS"/>
</dbReference>
<dbReference type="GO" id="GO:0032233">
    <property type="term" value="P:positive regulation of actin filament bundle assembly"/>
    <property type="evidence" value="ECO:0007669"/>
    <property type="project" value="TreeGrafter"/>
</dbReference>
<dbReference type="PANTHER" id="PTHR13936:SF17">
    <property type="entry name" value="PROFILIN"/>
    <property type="match status" value="1"/>
</dbReference>
<comment type="similarity">
    <text evidence="2 6">Belongs to the profilin family.</text>
</comment>